<dbReference type="Proteomes" id="UP001500711">
    <property type="component" value="Unassembled WGS sequence"/>
</dbReference>
<keyword evidence="3" id="KW-0560">Oxidoreductase</keyword>
<feature type="domain" description="Thioredoxin" evidence="7">
    <location>
        <begin position="25"/>
        <end position="225"/>
    </location>
</feature>
<dbReference type="EMBL" id="BAABBE010000031">
    <property type="protein sequence ID" value="GAA3677233.1"/>
    <property type="molecule type" value="Genomic_DNA"/>
</dbReference>
<feature type="transmembrane region" description="Helical" evidence="6">
    <location>
        <begin position="7"/>
        <end position="25"/>
    </location>
</feature>
<name>A0ABP7C4L2_9PSEU</name>
<dbReference type="PROSITE" id="PS51352">
    <property type="entry name" value="THIOREDOXIN_2"/>
    <property type="match status" value="1"/>
</dbReference>
<keyword evidence="6" id="KW-1133">Transmembrane helix</keyword>
<keyword evidence="6" id="KW-0472">Membrane</keyword>
<dbReference type="InterPro" id="IPR012336">
    <property type="entry name" value="Thioredoxin-like_fold"/>
</dbReference>
<keyword evidence="5" id="KW-0676">Redox-active center</keyword>
<evidence type="ECO:0000256" key="5">
    <source>
        <dbReference type="ARBA" id="ARBA00023284"/>
    </source>
</evidence>
<comment type="similarity">
    <text evidence="1">Belongs to the thioredoxin family. DsbA subfamily.</text>
</comment>
<gene>
    <name evidence="8" type="ORF">GCM10022267_75200</name>
</gene>
<dbReference type="Pfam" id="PF13462">
    <property type="entry name" value="Thioredoxin_4"/>
    <property type="match status" value="1"/>
</dbReference>
<evidence type="ECO:0000256" key="3">
    <source>
        <dbReference type="ARBA" id="ARBA00023002"/>
    </source>
</evidence>
<dbReference type="Gene3D" id="3.40.30.10">
    <property type="entry name" value="Glutaredoxin"/>
    <property type="match status" value="1"/>
</dbReference>
<evidence type="ECO:0000256" key="6">
    <source>
        <dbReference type="SAM" id="Phobius"/>
    </source>
</evidence>
<reference evidence="9" key="1">
    <citation type="journal article" date="2019" name="Int. J. Syst. Evol. Microbiol.">
        <title>The Global Catalogue of Microorganisms (GCM) 10K type strain sequencing project: providing services to taxonomists for standard genome sequencing and annotation.</title>
        <authorList>
            <consortium name="The Broad Institute Genomics Platform"/>
            <consortium name="The Broad Institute Genome Sequencing Center for Infectious Disease"/>
            <person name="Wu L."/>
            <person name="Ma J."/>
        </authorList>
    </citation>
    <scope>NUCLEOTIDE SEQUENCE [LARGE SCALE GENOMIC DNA]</scope>
    <source>
        <strain evidence="9">JCM 17494</strain>
    </source>
</reference>
<accession>A0ABP7C4L2</accession>
<dbReference type="PANTHER" id="PTHR13887">
    <property type="entry name" value="GLUTATHIONE S-TRANSFERASE KAPPA"/>
    <property type="match status" value="1"/>
</dbReference>
<evidence type="ECO:0000313" key="9">
    <source>
        <dbReference type="Proteomes" id="UP001500711"/>
    </source>
</evidence>
<dbReference type="InterPro" id="IPR013766">
    <property type="entry name" value="Thioredoxin_domain"/>
</dbReference>
<dbReference type="PANTHER" id="PTHR13887:SF14">
    <property type="entry name" value="DISULFIDE BOND FORMATION PROTEIN D"/>
    <property type="match status" value="1"/>
</dbReference>
<organism evidence="8 9">
    <name type="scientific">Lentzea roselyniae</name>
    <dbReference type="NCBI Taxonomy" id="531940"/>
    <lineage>
        <taxon>Bacteria</taxon>
        <taxon>Bacillati</taxon>
        <taxon>Actinomycetota</taxon>
        <taxon>Actinomycetes</taxon>
        <taxon>Pseudonocardiales</taxon>
        <taxon>Pseudonocardiaceae</taxon>
        <taxon>Lentzea</taxon>
    </lineage>
</organism>
<keyword evidence="4" id="KW-1015">Disulfide bond</keyword>
<keyword evidence="9" id="KW-1185">Reference proteome</keyword>
<comment type="caution">
    <text evidence="8">The sequence shown here is derived from an EMBL/GenBank/DDBJ whole genome shotgun (WGS) entry which is preliminary data.</text>
</comment>
<keyword evidence="2" id="KW-0732">Signal</keyword>
<evidence type="ECO:0000313" key="8">
    <source>
        <dbReference type="EMBL" id="GAA3677233.1"/>
    </source>
</evidence>
<evidence type="ECO:0000256" key="2">
    <source>
        <dbReference type="ARBA" id="ARBA00022729"/>
    </source>
</evidence>
<dbReference type="InterPro" id="IPR036249">
    <property type="entry name" value="Thioredoxin-like_sf"/>
</dbReference>
<proteinExistence type="inferred from homology"/>
<protein>
    <recommendedName>
        <fullName evidence="7">Thioredoxin domain-containing protein</fullName>
    </recommendedName>
</protein>
<evidence type="ECO:0000259" key="7">
    <source>
        <dbReference type="PROSITE" id="PS51352"/>
    </source>
</evidence>
<evidence type="ECO:0000256" key="4">
    <source>
        <dbReference type="ARBA" id="ARBA00023157"/>
    </source>
</evidence>
<dbReference type="SUPFAM" id="SSF52833">
    <property type="entry name" value="Thioredoxin-like"/>
    <property type="match status" value="1"/>
</dbReference>
<dbReference type="RefSeq" id="WP_346135420.1">
    <property type="nucleotide sequence ID" value="NZ_BAABBE010000031.1"/>
</dbReference>
<sequence>MSKNLKLSLIIASVFTVVVGTLFLLSRPDNAPAPSANGPVQGPVAGTSAERLIRPDSHKLSAPTSSKVTVVEFLDLECEACRAAFPGVEKLREEYGDRVTFVMRYFPVPAHKNAELAARSVEAAFKQDKLEAMYRKMYETQESWGDQRVDHRNTFLGFARELGLDMAKFEKDLDDPATLDRVVKDRTDGTALGVRGTPTFFINGTQFTGRPSYDSLKAAIDQALGQ</sequence>
<keyword evidence="6" id="KW-0812">Transmembrane</keyword>
<evidence type="ECO:0000256" key="1">
    <source>
        <dbReference type="ARBA" id="ARBA00005791"/>
    </source>
</evidence>